<dbReference type="PANTHER" id="PTHR43757">
    <property type="entry name" value="AMINOMETHYLTRANSFERASE"/>
    <property type="match status" value="1"/>
</dbReference>
<evidence type="ECO:0000313" key="4">
    <source>
        <dbReference type="Proteomes" id="UP001607157"/>
    </source>
</evidence>
<proteinExistence type="predicted"/>
<sequence>MQSKTFGFGTQIRKSPFFDATVRWGAQGFSVYNHMYIPRDFGDPEQNFWTLVNDAILCDVAVERQVEISGPDAAQFVQTLTPRDLSSMAVGQCKYVLITNAEGGILNDPILLKLAEDRFWLSLADSDILLWAQGVAVHAGLDVQIHEPDVSPLQLQGPKSGEIMQALFGPEIADLRYYWFIETELDGIPLVVSRTGWSSELGYEIFLRDAAYGDALWERIMSVGLPMGLKPGHTSSIRRIEGGMLSYHADADIQTNPFELGLERLCNLDMEADFIGKFALKRIRDTGVSRKQVGLILEGAPLTGPNTTFWAIHHAGAPVGKVTSAVYSPRLGQNIALAMVSVEVAALGTQLTVTTDAGETGARVVERPFFDPRKSLAATAAIRPAEARA</sequence>
<name>A0ABW7IB46_9RHOB</name>
<dbReference type="PANTHER" id="PTHR43757:SF2">
    <property type="entry name" value="AMINOMETHYLTRANSFERASE, MITOCHONDRIAL"/>
    <property type="match status" value="1"/>
</dbReference>
<dbReference type="EMBL" id="JBIHMM010000006">
    <property type="protein sequence ID" value="MFH0255328.1"/>
    <property type="molecule type" value="Genomic_DNA"/>
</dbReference>
<dbReference type="RefSeq" id="WP_377173230.1">
    <property type="nucleotide sequence ID" value="NZ_JBHTJC010000007.1"/>
</dbReference>
<protein>
    <submittedName>
        <fullName evidence="3">Glycine cleavage T C-terminal barrel domain-containing protein</fullName>
    </submittedName>
</protein>
<evidence type="ECO:0000259" key="2">
    <source>
        <dbReference type="Pfam" id="PF08669"/>
    </source>
</evidence>
<dbReference type="InterPro" id="IPR028896">
    <property type="entry name" value="GcvT/YgfZ/DmdA"/>
</dbReference>
<dbReference type="InterPro" id="IPR013977">
    <property type="entry name" value="GcvT_C"/>
</dbReference>
<accession>A0ABW7IB46</accession>
<organism evidence="3 4">
    <name type="scientific">Roseovarius aquimarinus</name>
    <dbReference type="NCBI Taxonomy" id="1229156"/>
    <lineage>
        <taxon>Bacteria</taxon>
        <taxon>Pseudomonadati</taxon>
        <taxon>Pseudomonadota</taxon>
        <taxon>Alphaproteobacteria</taxon>
        <taxon>Rhodobacterales</taxon>
        <taxon>Roseobacteraceae</taxon>
        <taxon>Roseovarius</taxon>
    </lineage>
</organism>
<dbReference type="Pfam" id="PF01571">
    <property type="entry name" value="GCV_T"/>
    <property type="match status" value="1"/>
</dbReference>
<dbReference type="PIRSF" id="PIRSF006487">
    <property type="entry name" value="GcvT"/>
    <property type="match status" value="1"/>
</dbReference>
<comment type="caution">
    <text evidence="3">The sequence shown here is derived from an EMBL/GenBank/DDBJ whole genome shotgun (WGS) entry which is preliminary data.</text>
</comment>
<feature type="domain" description="Aminomethyltransferase C-terminal" evidence="2">
    <location>
        <begin position="290"/>
        <end position="371"/>
    </location>
</feature>
<dbReference type="InterPro" id="IPR029043">
    <property type="entry name" value="GcvT/YgfZ_C"/>
</dbReference>
<dbReference type="SUPFAM" id="SSF103025">
    <property type="entry name" value="Folate-binding domain"/>
    <property type="match status" value="1"/>
</dbReference>
<dbReference type="InterPro" id="IPR027266">
    <property type="entry name" value="TrmE/GcvT-like"/>
</dbReference>
<feature type="domain" description="GCVT N-terminal" evidence="1">
    <location>
        <begin position="18"/>
        <end position="269"/>
    </location>
</feature>
<dbReference type="InterPro" id="IPR006222">
    <property type="entry name" value="GCVT_N"/>
</dbReference>
<dbReference type="SUPFAM" id="SSF101790">
    <property type="entry name" value="Aminomethyltransferase beta-barrel domain"/>
    <property type="match status" value="1"/>
</dbReference>
<dbReference type="Pfam" id="PF08669">
    <property type="entry name" value="GCV_T_C"/>
    <property type="match status" value="1"/>
</dbReference>
<dbReference type="Gene3D" id="3.30.1360.120">
    <property type="entry name" value="Probable tRNA modification gtpase trme, domain 1"/>
    <property type="match status" value="1"/>
</dbReference>
<dbReference type="Proteomes" id="UP001607157">
    <property type="component" value="Unassembled WGS sequence"/>
</dbReference>
<evidence type="ECO:0000313" key="3">
    <source>
        <dbReference type="EMBL" id="MFH0255328.1"/>
    </source>
</evidence>
<reference evidence="3 4" key="1">
    <citation type="submission" date="2024-10" db="EMBL/GenBank/DDBJ databases">
        <authorList>
            <person name="Yang X.-N."/>
        </authorList>
    </citation>
    <scope>NUCLEOTIDE SEQUENCE [LARGE SCALE GENOMIC DNA]</scope>
    <source>
        <strain evidence="3 4">CAU 1059</strain>
    </source>
</reference>
<evidence type="ECO:0000259" key="1">
    <source>
        <dbReference type="Pfam" id="PF01571"/>
    </source>
</evidence>
<keyword evidence="4" id="KW-1185">Reference proteome</keyword>
<gene>
    <name evidence="3" type="ORF">ACGRVM_15585</name>
</gene>